<sequence>MCSVLILGVSSANKGSVRVCNRGAYVAKCGLETRTSDGRTRNYETGQFPVGQCSTLELPYESVWGRAWCDNYVFIAVTKNIFREEFDAPATRCYDIGGTTFHPSMSRTC</sequence>
<evidence type="ECO:0000313" key="3">
    <source>
        <dbReference type="Proteomes" id="UP000663828"/>
    </source>
</evidence>
<dbReference type="OrthoDB" id="9976104at2759"/>
<dbReference type="EMBL" id="CAJNOJ010000232">
    <property type="protein sequence ID" value="CAF1319022.1"/>
    <property type="molecule type" value="Genomic_DNA"/>
</dbReference>
<dbReference type="AlphaFoldDB" id="A0A814ICQ7"/>
<name>A0A814ICQ7_ADIRI</name>
<accession>A0A814ICQ7</accession>
<proteinExistence type="predicted"/>
<gene>
    <name evidence="2" type="ORF">EDS130_LOCUS31560</name>
    <name evidence="1" type="ORF">XAT740_LOCUS14294</name>
</gene>
<organism evidence="1 3">
    <name type="scientific">Adineta ricciae</name>
    <name type="common">Rotifer</name>
    <dbReference type="NCBI Taxonomy" id="249248"/>
    <lineage>
        <taxon>Eukaryota</taxon>
        <taxon>Metazoa</taxon>
        <taxon>Spiralia</taxon>
        <taxon>Gnathifera</taxon>
        <taxon>Rotifera</taxon>
        <taxon>Eurotatoria</taxon>
        <taxon>Bdelloidea</taxon>
        <taxon>Adinetida</taxon>
        <taxon>Adinetidae</taxon>
        <taxon>Adineta</taxon>
    </lineage>
</organism>
<comment type="caution">
    <text evidence="1">The sequence shown here is derived from an EMBL/GenBank/DDBJ whole genome shotgun (WGS) entry which is preliminary data.</text>
</comment>
<dbReference type="Proteomes" id="UP000663852">
    <property type="component" value="Unassembled WGS sequence"/>
</dbReference>
<evidence type="ECO:0000313" key="1">
    <source>
        <dbReference type="EMBL" id="CAF1022189.1"/>
    </source>
</evidence>
<dbReference type="Proteomes" id="UP000663828">
    <property type="component" value="Unassembled WGS sequence"/>
</dbReference>
<protein>
    <submittedName>
        <fullName evidence="1">Uncharacterized protein</fullName>
    </submittedName>
</protein>
<keyword evidence="3" id="KW-1185">Reference proteome</keyword>
<evidence type="ECO:0000313" key="2">
    <source>
        <dbReference type="EMBL" id="CAF1319022.1"/>
    </source>
</evidence>
<dbReference type="EMBL" id="CAJNOR010000855">
    <property type="protein sequence ID" value="CAF1022189.1"/>
    <property type="molecule type" value="Genomic_DNA"/>
</dbReference>
<reference evidence="1" key="1">
    <citation type="submission" date="2021-02" db="EMBL/GenBank/DDBJ databases">
        <authorList>
            <person name="Nowell W R."/>
        </authorList>
    </citation>
    <scope>NUCLEOTIDE SEQUENCE</scope>
</reference>